<feature type="domain" description="K Homology" evidence="3">
    <location>
        <begin position="320"/>
        <end position="393"/>
    </location>
</feature>
<feature type="non-terminal residue" evidence="4">
    <location>
        <position position="634"/>
    </location>
</feature>
<dbReference type="CDD" id="cd22459">
    <property type="entry name" value="KH-I_PEPPER_rpt1_like"/>
    <property type="match status" value="2"/>
</dbReference>
<feature type="domain" description="K Homology" evidence="3">
    <location>
        <begin position="564"/>
        <end position="634"/>
    </location>
</feature>
<dbReference type="GO" id="GO:0003723">
    <property type="term" value="F:RNA binding"/>
    <property type="evidence" value="ECO:0007669"/>
    <property type="project" value="UniProtKB-UniRule"/>
</dbReference>
<reference evidence="4 5" key="1">
    <citation type="journal article" date="2013" name="BMC Genomics">
        <title>The miniature genome of a carnivorous plant Genlisea aurea contains a low number of genes and short non-coding sequences.</title>
        <authorList>
            <person name="Leushkin E.V."/>
            <person name="Sutormin R.A."/>
            <person name="Nabieva E.R."/>
            <person name="Penin A.A."/>
            <person name="Kondrashov A.S."/>
            <person name="Logacheva M.D."/>
        </authorList>
    </citation>
    <scope>NUCLEOTIDE SEQUENCE [LARGE SCALE GENOMIC DNA]</scope>
</reference>
<protein>
    <recommendedName>
        <fullName evidence="3">K Homology domain-containing protein</fullName>
    </recommendedName>
</protein>
<keyword evidence="1" id="KW-0677">Repeat</keyword>
<sequence length="634" mass="69471">IGKRGFEMGEFGKRGRASWDEENDGKRFKRRIDWDDRRDRNDRRDGELVVYRILCPDEVIGSVIGKSGKVINSIRQDTRAKVKVVDPFPGARDRVITVYCYVHEKEDIEVEGEFNDNKPVCPAQDALLKLHAAITNAVSLLRDSEKRKRDRDGEECHLLVPSSQSASIIGKAGSTIKKLRHKTRTHIRITPKDDRDPAHSCALDFDNFVLISGESEAVKRALFAISAITYQYSAKESIPLDSSIPDAPPSIIIPSDVPLYPAPELYSSLPPVNPERSVSSILGHSHGPDNSGYGNSGTTWPVYTSALPVLSGHAGAPQCKDLTVKMLCPAGKIGRVIGKGGNTIRYIRQDSGAHIEIGDHKAHGDECIITVISKESSDDFKSVAVEAVLLLQGKINDEDHDAVMICLLIPSKVIGCIIGRSGSIINEIRKRTKADIRISKSQKPKCADEDDELVEIKGQLRYVRDALIQIVLRLREDVLKDRDDAQKSSARVEALYSSGPSAPVSSILHNIPTHGSLNYEHRRDTGSGLGLLPSSPYGYRSLSVGDDAYAPLPSNSSSVYRLPPPSPLEMIIPAYAVGKVMGKSGTNIENIRKISGAIIEILDSRSSRGERVALISGTIEQKRAAENLIQAFIM</sequence>
<evidence type="ECO:0000256" key="2">
    <source>
        <dbReference type="PROSITE-ProRule" id="PRU00117"/>
    </source>
</evidence>
<comment type="caution">
    <text evidence="4">The sequence shown here is derived from an EMBL/GenBank/DDBJ whole genome shotgun (WGS) entry which is preliminary data.</text>
</comment>
<dbReference type="CDD" id="cd22462">
    <property type="entry name" value="KH-I_HEN4_like_rpt5"/>
    <property type="match status" value="1"/>
</dbReference>
<feature type="domain" description="K Homology" evidence="3">
    <location>
        <begin position="401"/>
        <end position="475"/>
    </location>
</feature>
<dbReference type="EMBL" id="AUSU01004717">
    <property type="protein sequence ID" value="EPS64599.1"/>
    <property type="molecule type" value="Genomic_DNA"/>
</dbReference>
<evidence type="ECO:0000313" key="4">
    <source>
        <dbReference type="EMBL" id="EPS64599.1"/>
    </source>
</evidence>
<proteinExistence type="predicted"/>
<dbReference type="OrthoDB" id="752362at2759"/>
<dbReference type="InterPro" id="IPR036612">
    <property type="entry name" value="KH_dom_type_1_sf"/>
</dbReference>
<dbReference type="Pfam" id="PF00013">
    <property type="entry name" value="KH_1"/>
    <property type="match status" value="5"/>
</dbReference>
<dbReference type="InterPro" id="IPR004088">
    <property type="entry name" value="KH_dom_type_1"/>
</dbReference>
<dbReference type="SMART" id="SM00322">
    <property type="entry name" value="KH"/>
    <property type="match status" value="5"/>
</dbReference>
<feature type="domain" description="K Homology" evidence="3">
    <location>
        <begin position="47"/>
        <end position="120"/>
    </location>
</feature>
<organism evidence="4 5">
    <name type="scientific">Genlisea aurea</name>
    <dbReference type="NCBI Taxonomy" id="192259"/>
    <lineage>
        <taxon>Eukaryota</taxon>
        <taxon>Viridiplantae</taxon>
        <taxon>Streptophyta</taxon>
        <taxon>Embryophyta</taxon>
        <taxon>Tracheophyta</taxon>
        <taxon>Spermatophyta</taxon>
        <taxon>Magnoliopsida</taxon>
        <taxon>eudicotyledons</taxon>
        <taxon>Gunneridae</taxon>
        <taxon>Pentapetalae</taxon>
        <taxon>asterids</taxon>
        <taxon>lamiids</taxon>
        <taxon>Lamiales</taxon>
        <taxon>Lentibulariaceae</taxon>
        <taxon>Genlisea</taxon>
    </lineage>
</organism>
<dbReference type="AlphaFoldDB" id="S8CCB9"/>
<dbReference type="PANTHER" id="PTHR10288">
    <property type="entry name" value="KH DOMAIN CONTAINING RNA BINDING PROTEIN"/>
    <property type="match status" value="1"/>
</dbReference>
<accession>S8CCB9</accession>
<gene>
    <name evidence="4" type="ORF">M569_10179</name>
</gene>
<evidence type="ECO:0000313" key="5">
    <source>
        <dbReference type="Proteomes" id="UP000015453"/>
    </source>
</evidence>
<evidence type="ECO:0000259" key="3">
    <source>
        <dbReference type="SMART" id="SM00322"/>
    </source>
</evidence>
<name>S8CCB9_9LAMI</name>
<dbReference type="InterPro" id="IPR004087">
    <property type="entry name" value="KH_dom"/>
</dbReference>
<keyword evidence="2" id="KW-0694">RNA-binding</keyword>
<dbReference type="Proteomes" id="UP000015453">
    <property type="component" value="Unassembled WGS sequence"/>
</dbReference>
<dbReference type="PROSITE" id="PS50084">
    <property type="entry name" value="KH_TYPE_1"/>
    <property type="match status" value="5"/>
</dbReference>
<evidence type="ECO:0000256" key="1">
    <source>
        <dbReference type="ARBA" id="ARBA00022737"/>
    </source>
</evidence>
<dbReference type="SUPFAM" id="SSF54791">
    <property type="entry name" value="Eukaryotic type KH-domain (KH-domain type I)"/>
    <property type="match status" value="5"/>
</dbReference>
<feature type="domain" description="K Homology" evidence="3">
    <location>
        <begin position="152"/>
        <end position="230"/>
    </location>
</feature>
<dbReference type="Gene3D" id="3.30.1370.10">
    <property type="entry name" value="K Homology domain, type 1"/>
    <property type="match status" value="5"/>
</dbReference>
<feature type="non-terminal residue" evidence="4">
    <location>
        <position position="1"/>
    </location>
</feature>
<keyword evidence="5" id="KW-1185">Reference proteome</keyword>